<evidence type="ECO:0000313" key="3">
    <source>
        <dbReference type="Ensembl" id="ENSMMMP00000000433.1"/>
    </source>
</evidence>
<dbReference type="InterPro" id="IPR003578">
    <property type="entry name" value="Small_GTPase_Rho"/>
</dbReference>
<dbReference type="NCBIfam" id="TIGR00231">
    <property type="entry name" value="small_GTP"/>
    <property type="match status" value="1"/>
</dbReference>
<dbReference type="GeneTree" id="ENSGT00940000155205"/>
<dbReference type="PROSITE" id="PS51420">
    <property type="entry name" value="RHO"/>
    <property type="match status" value="1"/>
</dbReference>
<dbReference type="Gene3D" id="3.40.50.300">
    <property type="entry name" value="P-loop containing nucleotide triphosphate hydrolases"/>
    <property type="match status" value="1"/>
</dbReference>
<dbReference type="SUPFAM" id="SSF52540">
    <property type="entry name" value="P-loop containing nucleoside triphosphate hydrolases"/>
    <property type="match status" value="1"/>
</dbReference>
<evidence type="ECO:0000256" key="2">
    <source>
        <dbReference type="ARBA" id="ARBA00023134"/>
    </source>
</evidence>
<dbReference type="GO" id="GO:0007264">
    <property type="term" value="P:small GTPase-mediated signal transduction"/>
    <property type="evidence" value="ECO:0007669"/>
    <property type="project" value="InterPro"/>
</dbReference>
<keyword evidence="1" id="KW-0547">Nucleotide-binding</keyword>
<dbReference type="SMART" id="SM00174">
    <property type="entry name" value="RHO"/>
    <property type="match status" value="1"/>
</dbReference>
<reference evidence="3" key="2">
    <citation type="submission" date="2025-09" db="UniProtKB">
        <authorList>
            <consortium name="Ensembl"/>
        </authorList>
    </citation>
    <scope>IDENTIFICATION</scope>
</reference>
<keyword evidence="2" id="KW-0342">GTP-binding</keyword>
<dbReference type="InterPro" id="IPR001806">
    <property type="entry name" value="Small_GTPase"/>
</dbReference>
<dbReference type="InterPro" id="IPR005225">
    <property type="entry name" value="Small_GTP-bd"/>
</dbReference>
<evidence type="ECO:0000256" key="1">
    <source>
        <dbReference type="ARBA" id="ARBA00022741"/>
    </source>
</evidence>
<dbReference type="Proteomes" id="UP000694407">
    <property type="component" value="Unplaced"/>
</dbReference>
<dbReference type="Pfam" id="PF00071">
    <property type="entry name" value="Ras"/>
    <property type="match status" value="1"/>
</dbReference>
<dbReference type="AlphaFoldDB" id="A0A8C5YKG6"/>
<dbReference type="Ensembl" id="ENSMMMT00000000475.1">
    <property type="protein sequence ID" value="ENSMMMP00000000433.1"/>
    <property type="gene ID" value="ENSMMMG00000000409.1"/>
</dbReference>
<dbReference type="GO" id="GO:0005525">
    <property type="term" value="F:GTP binding"/>
    <property type="evidence" value="ECO:0007669"/>
    <property type="project" value="UniProtKB-KW"/>
</dbReference>
<protein>
    <submittedName>
        <fullName evidence="3">Uncharacterized protein</fullName>
    </submittedName>
</protein>
<organism evidence="3 4">
    <name type="scientific">Marmota marmota marmota</name>
    <name type="common">Alpine marmot</name>
    <dbReference type="NCBI Taxonomy" id="9994"/>
    <lineage>
        <taxon>Eukaryota</taxon>
        <taxon>Metazoa</taxon>
        <taxon>Chordata</taxon>
        <taxon>Craniata</taxon>
        <taxon>Vertebrata</taxon>
        <taxon>Euteleostomi</taxon>
        <taxon>Mammalia</taxon>
        <taxon>Eutheria</taxon>
        <taxon>Euarchontoglires</taxon>
        <taxon>Glires</taxon>
        <taxon>Rodentia</taxon>
        <taxon>Sciuromorpha</taxon>
        <taxon>Sciuridae</taxon>
        <taxon>Xerinae</taxon>
        <taxon>Marmotini</taxon>
        <taxon>Marmota</taxon>
    </lineage>
</organism>
<keyword evidence="4" id="KW-1185">Reference proteome</keyword>
<dbReference type="GO" id="GO:0003924">
    <property type="term" value="F:GTPase activity"/>
    <property type="evidence" value="ECO:0007669"/>
    <property type="project" value="InterPro"/>
</dbReference>
<dbReference type="PRINTS" id="PR00449">
    <property type="entry name" value="RASTRNSFRMNG"/>
</dbReference>
<evidence type="ECO:0000313" key="4">
    <source>
        <dbReference type="Proteomes" id="UP000694407"/>
    </source>
</evidence>
<reference evidence="3" key="1">
    <citation type="submission" date="2025-08" db="UniProtKB">
        <authorList>
            <consortium name="Ensembl"/>
        </authorList>
    </citation>
    <scope>IDENTIFICATION</scope>
</reference>
<dbReference type="InterPro" id="IPR027417">
    <property type="entry name" value="P-loop_NTPase"/>
</dbReference>
<accession>A0A8C5YKG6</accession>
<dbReference type="PANTHER" id="PTHR24072">
    <property type="entry name" value="RHO FAMILY GTPASE"/>
    <property type="match status" value="1"/>
</dbReference>
<sequence>MQSVVVGEGAIGKISLLLSCTTNAFPRECISTVFDNCSSSFMVERKLVNTGLWDTAGEEAFDRLNPLFYPQTDVFLIFFSLVSPASFDIVHAKWYLEL</sequence>
<name>A0A8C5YKG6_MARMA</name>
<proteinExistence type="predicted"/>